<proteinExistence type="predicted"/>
<sequence>MFWFALRFCSEDDKGILLKSNRTPVPIITYSMTTAPLHVTLKYRSGKSIQMFRFYPKKHPNYIFFSPDQRLTLV</sequence>
<keyword evidence="2" id="KW-1185">Reference proteome</keyword>
<dbReference type="EMBL" id="JARK01001346">
    <property type="protein sequence ID" value="EYC26650.1"/>
    <property type="molecule type" value="Genomic_DNA"/>
</dbReference>
<dbReference type="AlphaFoldDB" id="A0A016VGW7"/>
<comment type="caution">
    <text evidence="1">The sequence shown here is derived from an EMBL/GenBank/DDBJ whole genome shotgun (WGS) entry which is preliminary data.</text>
</comment>
<gene>
    <name evidence="1" type="primary">Acey_s0010.g889</name>
    <name evidence="1" type="ORF">Y032_0010g889</name>
</gene>
<protein>
    <submittedName>
        <fullName evidence="1">Uncharacterized protein</fullName>
    </submittedName>
</protein>
<organism evidence="1 2">
    <name type="scientific">Ancylostoma ceylanicum</name>
    <dbReference type="NCBI Taxonomy" id="53326"/>
    <lineage>
        <taxon>Eukaryota</taxon>
        <taxon>Metazoa</taxon>
        <taxon>Ecdysozoa</taxon>
        <taxon>Nematoda</taxon>
        <taxon>Chromadorea</taxon>
        <taxon>Rhabditida</taxon>
        <taxon>Rhabditina</taxon>
        <taxon>Rhabditomorpha</taxon>
        <taxon>Strongyloidea</taxon>
        <taxon>Ancylostomatidae</taxon>
        <taxon>Ancylostomatinae</taxon>
        <taxon>Ancylostoma</taxon>
    </lineage>
</organism>
<reference evidence="2" key="1">
    <citation type="journal article" date="2015" name="Nat. Genet.">
        <title>The genome and transcriptome of the zoonotic hookworm Ancylostoma ceylanicum identify infection-specific gene families.</title>
        <authorList>
            <person name="Schwarz E.M."/>
            <person name="Hu Y."/>
            <person name="Antoshechkin I."/>
            <person name="Miller M.M."/>
            <person name="Sternberg P.W."/>
            <person name="Aroian R.V."/>
        </authorList>
    </citation>
    <scope>NUCLEOTIDE SEQUENCE</scope>
    <source>
        <strain evidence="2">HY135</strain>
    </source>
</reference>
<evidence type="ECO:0000313" key="2">
    <source>
        <dbReference type="Proteomes" id="UP000024635"/>
    </source>
</evidence>
<dbReference type="Proteomes" id="UP000024635">
    <property type="component" value="Unassembled WGS sequence"/>
</dbReference>
<name>A0A016VGW7_9BILA</name>
<evidence type="ECO:0000313" key="1">
    <source>
        <dbReference type="EMBL" id="EYC26650.1"/>
    </source>
</evidence>
<accession>A0A016VGW7</accession>